<dbReference type="SUPFAM" id="SSF57716">
    <property type="entry name" value="Glucocorticoid receptor-like (DNA-binding domain)"/>
    <property type="match status" value="1"/>
</dbReference>
<evidence type="ECO:0000256" key="5">
    <source>
        <dbReference type="PROSITE-ProRule" id="PRU00309"/>
    </source>
</evidence>
<dbReference type="InterPro" id="IPR052224">
    <property type="entry name" value="THAP_domain_protein"/>
</dbReference>
<reference evidence="7" key="3">
    <citation type="submission" date="2025-09" db="UniProtKB">
        <authorList>
            <consortium name="Ensembl"/>
        </authorList>
    </citation>
    <scope>IDENTIFICATION</scope>
</reference>
<keyword evidence="3" id="KW-0862">Zinc</keyword>
<reference evidence="7" key="1">
    <citation type="submission" date="2021-04" db="EMBL/GenBank/DDBJ databases">
        <authorList>
            <consortium name="Wellcome Sanger Institute Data Sharing"/>
        </authorList>
    </citation>
    <scope>NUCLEOTIDE SEQUENCE [LARGE SCALE GENOMIC DNA]</scope>
</reference>
<dbReference type="AlphaFoldDB" id="A0A671U0K2"/>
<reference evidence="7" key="2">
    <citation type="submission" date="2025-08" db="UniProtKB">
        <authorList>
            <consortium name="Ensembl"/>
        </authorList>
    </citation>
    <scope>IDENTIFICATION</scope>
</reference>
<proteinExistence type="predicted"/>
<dbReference type="GO" id="GO:0008270">
    <property type="term" value="F:zinc ion binding"/>
    <property type="evidence" value="ECO:0007669"/>
    <property type="project" value="UniProtKB-KW"/>
</dbReference>
<evidence type="ECO:0000256" key="3">
    <source>
        <dbReference type="ARBA" id="ARBA00022833"/>
    </source>
</evidence>
<evidence type="ECO:0000256" key="1">
    <source>
        <dbReference type="ARBA" id="ARBA00022723"/>
    </source>
</evidence>
<dbReference type="InParanoid" id="A0A671U0K2"/>
<dbReference type="Proteomes" id="UP000472265">
    <property type="component" value="Chromosome 1"/>
</dbReference>
<accession>A0A671U0K2</accession>
<dbReference type="PANTHER" id="PTHR46927:SF3">
    <property type="entry name" value="THAP-TYPE DOMAIN-CONTAINING PROTEIN"/>
    <property type="match status" value="1"/>
</dbReference>
<keyword evidence="2 5" id="KW-0863">Zinc-finger</keyword>
<keyword evidence="4 5" id="KW-0238">DNA-binding</keyword>
<dbReference type="OMA" id="PSICCVV"/>
<feature type="domain" description="THAP-type" evidence="6">
    <location>
        <begin position="1"/>
        <end position="54"/>
    </location>
</feature>
<sequence>IPSICCVVGCNNNKGDPKISFYRLPQDEKRRHQWLAAIKRADWTPTRKRINQMM</sequence>
<name>A0A671U0K2_SPAAU</name>
<evidence type="ECO:0000313" key="8">
    <source>
        <dbReference type="Proteomes" id="UP000472265"/>
    </source>
</evidence>
<protein>
    <recommendedName>
        <fullName evidence="6">THAP-type domain-containing protein</fullName>
    </recommendedName>
</protein>
<evidence type="ECO:0000256" key="4">
    <source>
        <dbReference type="ARBA" id="ARBA00023125"/>
    </source>
</evidence>
<evidence type="ECO:0000259" key="6">
    <source>
        <dbReference type="PROSITE" id="PS50950"/>
    </source>
</evidence>
<evidence type="ECO:0000313" key="7">
    <source>
        <dbReference type="Ensembl" id="ENSSAUP00010007844.1"/>
    </source>
</evidence>
<dbReference type="GeneTree" id="ENSGT01060000248802"/>
<dbReference type="PROSITE" id="PS50950">
    <property type="entry name" value="ZF_THAP"/>
    <property type="match status" value="1"/>
</dbReference>
<evidence type="ECO:0000256" key="2">
    <source>
        <dbReference type="ARBA" id="ARBA00022771"/>
    </source>
</evidence>
<dbReference type="InterPro" id="IPR006612">
    <property type="entry name" value="THAP_Znf"/>
</dbReference>
<dbReference type="Pfam" id="PF05485">
    <property type="entry name" value="THAP"/>
    <property type="match status" value="1"/>
</dbReference>
<keyword evidence="1" id="KW-0479">Metal-binding</keyword>
<organism evidence="7 8">
    <name type="scientific">Sparus aurata</name>
    <name type="common">Gilthead sea bream</name>
    <dbReference type="NCBI Taxonomy" id="8175"/>
    <lineage>
        <taxon>Eukaryota</taxon>
        <taxon>Metazoa</taxon>
        <taxon>Chordata</taxon>
        <taxon>Craniata</taxon>
        <taxon>Vertebrata</taxon>
        <taxon>Euteleostomi</taxon>
        <taxon>Actinopterygii</taxon>
        <taxon>Neopterygii</taxon>
        <taxon>Teleostei</taxon>
        <taxon>Neoteleostei</taxon>
        <taxon>Acanthomorphata</taxon>
        <taxon>Eupercaria</taxon>
        <taxon>Spariformes</taxon>
        <taxon>Sparidae</taxon>
        <taxon>Sparus</taxon>
    </lineage>
</organism>
<dbReference type="GO" id="GO:0003677">
    <property type="term" value="F:DNA binding"/>
    <property type="evidence" value="ECO:0007669"/>
    <property type="project" value="UniProtKB-UniRule"/>
</dbReference>
<dbReference type="PANTHER" id="PTHR46927">
    <property type="entry name" value="AGAP005574-PA"/>
    <property type="match status" value="1"/>
</dbReference>
<dbReference type="Ensembl" id="ENSSAUT00010008381.1">
    <property type="protein sequence ID" value="ENSSAUP00010007844.1"/>
    <property type="gene ID" value="ENSSAUG00010003895.1"/>
</dbReference>
<keyword evidence="8" id="KW-1185">Reference proteome</keyword>